<dbReference type="STRING" id="446468.Ndas_0539"/>
<sequence length="303" mass="33552">MPGRCPPPNLEGMTVREHTLPDRSLLLRTLAPIVGPISPDAVVCDITASYVWGVDLHPAGTRATRTRPHVAVPRGVRTSGMPVVAHREHVPAADRDVVEGVRVTSAVRAAVDVAARAPSVFMATARLDAFLSRGLVAEGDLLRAAQRARSQRQLRQLRTALRYSSALSQSPAESWTRVLVLEALLPPPVPRCPVPTDEGVFHADLGWPGQRVALEYDSLEFHSSTVAGASDRVRYAAMRAQDWEVVSASVYDLQLRPGRLLRRILHMLVRQGWSCPPEHLELIRDRVRAYEREPPQLFTPRRP</sequence>
<organism evidence="1 2">
    <name type="scientific">Nocardiopsis dassonvillei (strain ATCC 23218 / DSM 43111 / CIP 107115 / JCM 7437 / KCTC 9190 / NBRC 14626 / NCTC 10488 / NRRL B-5397 / IMRU 509)</name>
    <name type="common">Actinomadura dassonvillei</name>
    <dbReference type="NCBI Taxonomy" id="446468"/>
    <lineage>
        <taxon>Bacteria</taxon>
        <taxon>Bacillati</taxon>
        <taxon>Actinomycetota</taxon>
        <taxon>Actinomycetes</taxon>
        <taxon>Streptosporangiales</taxon>
        <taxon>Nocardiopsidaceae</taxon>
        <taxon>Nocardiopsis</taxon>
    </lineage>
</organism>
<dbReference type="EMBL" id="CP002040">
    <property type="protein sequence ID" value="ADH65986.1"/>
    <property type="molecule type" value="Genomic_DNA"/>
</dbReference>
<accession>D7AXB2</accession>
<dbReference type="HOGENOM" id="CLU_052626_5_2_11"/>
<reference evidence="1 2" key="1">
    <citation type="journal article" date="2010" name="Stand. Genomic Sci.">
        <title>Complete genome sequence of Nocardiopsis dassonvillei type strain (IMRU 509).</title>
        <authorList>
            <person name="Sun H."/>
            <person name="Lapidus A."/>
            <person name="Nolan M."/>
            <person name="Lucas S."/>
            <person name="Del Rio T.G."/>
            <person name="Tice H."/>
            <person name="Cheng J.F."/>
            <person name="Tapia R."/>
            <person name="Han C."/>
            <person name="Goodwin L."/>
            <person name="Pitluck S."/>
            <person name="Pagani I."/>
            <person name="Ivanova N."/>
            <person name="Mavromatis K."/>
            <person name="Mikhailova N."/>
            <person name="Pati A."/>
            <person name="Chen A."/>
            <person name="Palaniappan K."/>
            <person name="Land M."/>
            <person name="Hauser L."/>
            <person name="Chang Y.J."/>
            <person name="Jeffries C.D."/>
            <person name="Djao O.D."/>
            <person name="Rohde M."/>
            <person name="Sikorski J."/>
            <person name="Goker M."/>
            <person name="Woyke T."/>
            <person name="Bristow J."/>
            <person name="Eisen J.A."/>
            <person name="Markowitz V."/>
            <person name="Hugenholtz P."/>
            <person name="Kyrpides N.C."/>
            <person name="Klenk H.P."/>
        </authorList>
    </citation>
    <scope>NUCLEOTIDE SEQUENCE [LARGE SCALE GENOMIC DNA]</scope>
    <source>
        <strain evidence="2">ATCC 23218 / DSM 43111 / CIP 107115 / JCM 7437 / KCTC 9190 / NBRC 14626 / NCTC 10488 / NRRL B-5397 / IMRU 509</strain>
    </source>
</reference>
<protein>
    <recommendedName>
        <fullName evidence="3">DUF559 domain-containing protein</fullName>
    </recommendedName>
</protein>
<evidence type="ECO:0000313" key="2">
    <source>
        <dbReference type="Proteomes" id="UP000002219"/>
    </source>
</evidence>
<dbReference type="KEGG" id="nda:Ndas_0539"/>
<gene>
    <name evidence="1" type="ordered locus">Ndas_0539</name>
</gene>
<dbReference type="AlphaFoldDB" id="D7AXB2"/>
<evidence type="ECO:0008006" key="3">
    <source>
        <dbReference type="Google" id="ProtNLM"/>
    </source>
</evidence>
<dbReference type="eggNOG" id="COG5340">
    <property type="taxonomic scope" value="Bacteria"/>
</dbReference>
<dbReference type="Proteomes" id="UP000002219">
    <property type="component" value="Chromosome 1"/>
</dbReference>
<name>D7AXB2_NOCDD</name>
<keyword evidence="2" id="KW-1185">Reference proteome</keyword>
<proteinExistence type="predicted"/>
<evidence type="ECO:0000313" key="1">
    <source>
        <dbReference type="EMBL" id="ADH65986.1"/>
    </source>
</evidence>